<dbReference type="Pfam" id="PF13550">
    <property type="entry name" value="Phage-tail_3"/>
    <property type="match status" value="1"/>
</dbReference>
<sequence length="356" mass="38974">MGKYFAKKTTCIHGHKHASKREAARCVELHLLQQVNFWYLDRVSSDGVALSSICNDVAGWCGVESYDFSGLDQLITGWSATRGPADNILEPLFDAYDCDIRPHDFNIQGLKRTGVPTGSTLATAMFAGEPRYSVKIKQAAELPRAILIDFADIEAEQQPNTVRSDRPLATSDARSEQKIDLSTLALNTDDARQLGNRYFRRLWNERKEPALSLTARELGLEPGDVRTLELDGQLITARCTRTTIGADERIATEWKYDAPTLATLDGSIGATFDGRDEAVIVVPLPTRGFVLDIPLLQDSDEAVTPQVYTMAAPYASGAWPGATIYQAVDGEYSDELTSIPSSAPASWGTVAEVQGR</sequence>
<gene>
    <name evidence="2" type="ORF">HUV48_05000</name>
</gene>
<accession>A0A850GXS4</accession>
<proteinExistence type="predicted"/>
<evidence type="ECO:0000313" key="2">
    <source>
        <dbReference type="EMBL" id="NVD44371.1"/>
    </source>
</evidence>
<dbReference type="EMBL" id="JABWGV010000001">
    <property type="protein sequence ID" value="NVD44371.1"/>
    <property type="molecule type" value="Genomic_DNA"/>
</dbReference>
<dbReference type="Proteomes" id="UP000561438">
    <property type="component" value="Unassembled WGS sequence"/>
</dbReference>
<dbReference type="InterPro" id="IPR032876">
    <property type="entry name" value="J_dom"/>
</dbReference>
<comment type="caution">
    <text evidence="2">The sequence shown here is derived from an EMBL/GenBank/DDBJ whole genome shotgun (WGS) entry which is preliminary data.</text>
</comment>
<feature type="domain" description="Tip attachment protein J" evidence="1">
    <location>
        <begin position="83"/>
        <end position="234"/>
    </location>
</feature>
<reference evidence="2 3" key="1">
    <citation type="submission" date="2020-06" db="EMBL/GenBank/DDBJ databases">
        <title>Altererythrobacter sp. HHU K3-1.</title>
        <authorList>
            <person name="Zhang D."/>
            <person name="Xue H."/>
        </authorList>
    </citation>
    <scope>NUCLEOTIDE SEQUENCE [LARGE SCALE GENOMIC DNA]</scope>
    <source>
        <strain evidence="2 3">HHU K3-1</strain>
    </source>
</reference>
<protein>
    <recommendedName>
        <fullName evidence="1">Tip attachment protein J domain-containing protein</fullName>
    </recommendedName>
</protein>
<name>A0A850GXS4_9SPHN</name>
<dbReference type="AlphaFoldDB" id="A0A850GXS4"/>
<evidence type="ECO:0000313" key="3">
    <source>
        <dbReference type="Proteomes" id="UP000561438"/>
    </source>
</evidence>
<organism evidence="2 3">
    <name type="scientific">Qipengyuania atrilutea</name>
    <dbReference type="NCBI Taxonomy" id="2744473"/>
    <lineage>
        <taxon>Bacteria</taxon>
        <taxon>Pseudomonadati</taxon>
        <taxon>Pseudomonadota</taxon>
        <taxon>Alphaproteobacteria</taxon>
        <taxon>Sphingomonadales</taxon>
        <taxon>Erythrobacteraceae</taxon>
        <taxon>Qipengyuania</taxon>
    </lineage>
</organism>
<dbReference type="RefSeq" id="WP_176266613.1">
    <property type="nucleotide sequence ID" value="NZ_JABWGV010000001.1"/>
</dbReference>
<keyword evidence="3" id="KW-1185">Reference proteome</keyword>
<evidence type="ECO:0000259" key="1">
    <source>
        <dbReference type="Pfam" id="PF13550"/>
    </source>
</evidence>